<dbReference type="EMBL" id="OV651816">
    <property type="protein sequence ID" value="CAH1109207.1"/>
    <property type="molecule type" value="Genomic_DNA"/>
</dbReference>
<dbReference type="NCBIfam" id="TIGR01012">
    <property type="entry name" value="uS2_euk_arch"/>
    <property type="match status" value="1"/>
</dbReference>
<dbReference type="AlphaFoldDB" id="A0A9P0GHB9"/>
<dbReference type="GO" id="GO:0003735">
    <property type="term" value="F:structural constituent of ribosome"/>
    <property type="evidence" value="ECO:0007669"/>
    <property type="project" value="UniProtKB-UniRule"/>
</dbReference>
<keyword evidence="4 6" id="KW-0689">Ribosomal protein</keyword>
<evidence type="ECO:0000313" key="11">
    <source>
        <dbReference type="Proteomes" id="UP001153636"/>
    </source>
</evidence>
<evidence type="ECO:0000256" key="1">
    <source>
        <dbReference type="ARBA" id="ARBA00004496"/>
    </source>
</evidence>
<comment type="subcellular location">
    <subcellularLocation>
        <location evidence="1 6">Cytoplasm</location>
    </subcellularLocation>
</comment>
<accession>A0A9P0GHB9</accession>
<dbReference type="FunFam" id="3.40.50.10490:FF:000012">
    <property type="entry name" value="40S ribosomal protein SA"/>
    <property type="match status" value="1"/>
</dbReference>
<dbReference type="OrthoDB" id="414863at2759"/>
<dbReference type="InterPro" id="IPR032281">
    <property type="entry name" value="Ribosomal_uS2_C"/>
</dbReference>
<dbReference type="GO" id="GO:0022627">
    <property type="term" value="C:cytosolic small ribosomal subunit"/>
    <property type="evidence" value="ECO:0007669"/>
    <property type="project" value="UniProtKB-UniRule"/>
</dbReference>
<dbReference type="GO" id="GO:0000028">
    <property type="term" value="P:ribosomal small subunit assembly"/>
    <property type="evidence" value="ECO:0007669"/>
    <property type="project" value="UniProtKB-UniRule"/>
</dbReference>
<feature type="region of interest" description="Disordered" evidence="8">
    <location>
        <begin position="264"/>
        <end position="302"/>
    </location>
</feature>
<gene>
    <name evidence="10" type="ORF">PSYICH_LOCUS10625</name>
</gene>
<keyword evidence="5 6" id="KW-0687">Ribonucleoprotein</keyword>
<dbReference type="Proteomes" id="UP001153636">
    <property type="component" value="Chromosome 4"/>
</dbReference>
<dbReference type="Pfam" id="PF16122">
    <property type="entry name" value="40S_SA_C"/>
    <property type="match status" value="1"/>
</dbReference>
<reference evidence="10" key="1">
    <citation type="submission" date="2022-01" db="EMBL/GenBank/DDBJ databases">
        <authorList>
            <person name="King R."/>
        </authorList>
    </citation>
    <scope>NUCLEOTIDE SEQUENCE</scope>
</reference>
<dbReference type="Gene3D" id="3.40.50.10490">
    <property type="entry name" value="Glucose-6-phosphate isomerase like protein, domain 1"/>
    <property type="match status" value="1"/>
</dbReference>
<dbReference type="PROSITE" id="PS00963">
    <property type="entry name" value="RIBOSOMAL_S2_2"/>
    <property type="match status" value="1"/>
</dbReference>
<evidence type="ECO:0000256" key="3">
    <source>
        <dbReference type="ARBA" id="ARBA00022490"/>
    </source>
</evidence>
<dbReference type="GO" id="GO:0006412">
    <property type="term" value="P:translation"/>
    <property type="evidence" value="ECO:0007669"/>
    <property type="project" value="UniProtKB-UniRule"/>
</dbReference>
<evidence type="ECO:0000259" key="9">
    <source>
        <dbReference type="Pfam" id="PF16122"/>
    </source>
</evidence>
<protein>
    <recommendedName>
        <fullName evidence="6">Small ribosomal subunit protein uS2</fullName>
    </recommendedName>
</protein>
<name>A0A9P0GHB9_9CUCU</name>
<keyword evidence="3 6" id="KW-0963">Cytoplasm</keyword>
<feature type="domain" description="Small ribosomal subunit protein uS2 C-terminal" evidence="9">
    <location>
        <begin position="202"/>
        <end position="296"/>
    </location>
</feature>
<dbReference type="PANTHER" id="PTHR11489">
    <property type="entry name" value="40S RIBOSOMAL PROTEIN SA"/>
    <property type="match status" value="1"/>
</dbReference>
<dbReference type="PROSITE" id="PS00962">
    <property type="entry name" value="RIBOSOMAL_S2_1"/>
    <property type="match status" value="1"/>
</dbReference>
<sequence length="302" mass="33274">MSGGIEALSLKEDDVTKMLAAGTHLGTTNVDFQMEQYVYKRRPDGIYIVNLRKTWEKLLLAARAIVAIEHPGEVFVISSRPYGQRAVLKFAAHTGATPIAGRFTPGAFTNQIQAAFREPRLLIVTDPSFDHQPITEASYVNIPVIALCNTDSPLRFVDISIPGNNKSPHSIGLLWWLLAREVLRLRGIIPRDTKWDVVVDLFFYREPEEAEKEEQAAKEAVAAVVKPAEIPPPLEGQDTDWNTVETTDWAADVAPVVPVPAPAFNVAGPTDDWAAEVAQEQWSAQPQPPAPAPNWGGSSDWH</sequence>
<dbReference type="Pfam" id="PF00318">
    <property type="entry name" value="Ribosomal_S2"/>
    <property type="match status" value="2"/>
</dbReference>
<dbReference type="InterPro" id="IPR023591">
    <property type="entry name" value="Ribosomal_uS2_flav_dom_sf"/>
</dbReference>
<dbReference type="InterPro" id="IPR018130">
    <property type="entry name" value="Ribosomal_uS2_CS"/>
</dbReference>
<dbReference type="CDD" id="cd01425">
    <property type="entry name" value="RPS2"/>
    <property type="match status" value="1"/>
</dbReference>
<dbReference type="InterPro" id="IPR005707">
    <property type="entry name" value="Ribosomal_uS2_euk/arc"/>
</dbReference>
<evidence type="ECO:0000256" key="7">
    <source>
        <dbReference type="RuleBase" id="RU003631"/>
    </source>
</evidence>
<evidence type="ECO:0000256" key="4">
    <source>
        <dbReference type="ARBA" id="ARBA00022980"/>
    </source>
</evidence>
<comment type="subunit">
    <text evidence="6">Component of the small ribosomal subunit. Mature ribosomes consist of a small (40S) and a large (60S) subunit. The 40S subunit contains about 33 different proteins and 1 molecule of RNA (18S). The 60S subunit contains about 49 different proteins and 3 molecules of RNA (28S, 5.8S and 5S). Interacts with ribosomal protein S21.</text>
</comment>
<organism evidence="10 11">
    <name type="scientific">Psylliodes chrysocephalus</name>
    <dbReference type="NCBI Taxonomy" id="3402493"/>
    <lineage>
        <taxon>Eukaryota</taxon>
        <taxon>Metazoa</taxon>
        <taxon>Ecdysozoa</taxon>
        <taxon>Arthropoda</taxon>
        <taxon>Hexapoda</taxon>
        <taxon>Insecta</taxon>
        <taxon>Pterygota</taxon>
        <taxon>Neoptera</taxon>
        <taxon>Endopterygota</taxon>
        <taxon>Coleoptera</taxon>
        <taxon>Polyphaga</taxon>
        <taxon>Cucujiformia</taxon>
        <taxon>Chrysomeloidea</taxon>
        <taxon>Chrysomelidae</taxon>
        <taxon>Galerucinae</taxon>
        <taxon>Alticini</taxon>
        <taxon>Psylliodes</taxon>
    </lineage>
</organism>
<comment type="similarity">
    <text evidence="2 6 7">Belongs to the universal ribosomal protein uS2 family.</text>
</comment>
<evidence type="ECO:0000256" key="8">
    <source>
        <dbReference type="SAM" id="MobiDB-lite"/>
    </source>
</evidence>
<dbReference type="PRINTS" id="PR00395">
    <property type="entry name" value="RIBOSOMALS2"/>
</dbReference>
<evidence type="ECO:0000256" key="2">
    <source>
        <dbReference type="ARBA" id="ARBA00006242"/>
    </source>
</evidence>
<evidence type="ECO:0000256" key="6">
    <source>
        <dbReference type="HAMAP-Rule" id="MF_03015"/>
    </source>
</evidence>
<proteinExistence type="inferred from homology"/>
<dbReference type="InterPro" id="IPR001865">
    <property type="entry name" value="Ribosomal_uS2"/>
</dbReference>
<dbReference type="HAMAP" id="MF_03015">
    <property type="entry name" value="Ribosomal_S2_euk"/>
    <property type="match status" value="1"/>
</dbReference>
<evidence type="ECO:0000313" key="10">
    <source>
        <dbReference type="EMBL" id="CAH1109207.1"/>
    </source>
</evidence>
<dbReference type="SUPFAM" id="SSF52313">
    <property type="entry name" value="Ribosomal protein S2"/>
    <property type="match status" value="1"/>
</dbReference>
<dbReference type="InterPro" id="IPR027498">
    <property type="entry name" value="Ribosomal_uS2_euk"/>
</dbReference>
<evidence type="ECO:0000256" key="5">
    <source>
        <dbReference type="ARBA" id="ARBA00023274"/>
    </source>
</evidence>
<comment type="function">
    <text evidence="6">Required for the assembly and/or stability of the 40S ribosomal subunit. Required for the processing of the 20S rRNA-precursor to mature 18S rRNA in a late step of the maturation of 40S ribosomal subunits.</text>
</comment>
<keyword evidence="11" id="KW-1185">Reference proteome</keyword>